<evidence type="ECO:0000256" key="3">
    <source>
        <dbReference type="SAM" id="MobiDB-lite"/>
    </source>
</evidence>
<dbReference type="InterPro" id="IPR030381">
    <property type="entry name" value="G_DYNAMIN_dom"/>
</dbReference>
<dbReference type="STRING" id="5627.A0A1C7M891"/>
<accession>A0A1C7M891</accession>
<dbReference type="Gene3D" id="1.20.120.1240">
    <property type="entry name" value="Dynamin, middle domain"/>
    <property type="match status" value="1"/>
</dbReference>
<dbReference type="SMART" id="SM00302">
    <property type="entry name" value="GED"/>
    <property type="match status" value="1"/>
</dbReference>
<evidence type="ECO:0000259" key="4">
    <source>
        <dbReference type="PROSITE" id="PS51388"/>
    </source>
</evidence>
<feature type="region of interest" description="Disordered" evidence="3">
    <location>
        <begin position="1"/>
        <end position="58"/>
    </location>
</feature>
<dbReference type="Pfam" id="PF02212">
    <property type="entry name" value="GED"/>
    <property type="match status" value="1"/>
</dbReference>
<dbReference type="InterPro" id="IPR003130">
    <property type="entry name" value="GED"/>
</dbReference>
<dbReference type="GO" id="GO:0006897">
    <property type="term" value="P:endocytosis"/>
    <property type="evidence" value="ECO:0007669"/>
    <property type="project" value="TreeGrafter"/>
</dbReference>
<dbReference type="GO" id="GO:0000266">
    <property type="term" value="P:mitochondrial fission"/>
    <property type="evidence" value="ECO:0007669"/>
    <property type="project" value="TreeGrafter"/>
</dbReference>
<dbReference type="InterPro" id="IPR001401">
    <property type="entry name" value="Dynamin_GTPase"/>
</dbReference>
<dbReference type="GO" id="GO:0008017">
    <property type="term" value="F:microtubule binding"/>
    <property type="evidence" value="ECO:0007669"/>
    <property type="project" value="TreeGrafter"/>
</dbReference>
<keyword evidence="2" id="KW-0342">GTP-binding</keyword>
<dbReference type="InterPro" id="IPR020850">
    <property type="entry name" value="GED_dom"/>
</dbReference>
<dbReference type="SMART" id="SM00053">
    <property type="entry name" value="DYNc"/>
    <property type="match status" value="1"/>
</dbReference>
<protein>
    <submittedName>
        <fullName evidence="6">Interferon-induced GTP-binding protein Mx2</fullName>
    </submittedName>
</protein>
<feature type="domain" description="GED" evidence="4">
    <location>
        <begin position="702"/>
        <end position="795"/>
    </location>
</feature>
<evidence type="ECO:0000256" key="1">
    <source>
        <dbReference type="ARBA" id="ARBA00022741"/>
    </source>
</evidence>
<evidence type="ECO:0000313" key="6">
    <source>
        <dbReference type="EMBL" id="OBZ73062.1"/>
    </source>
</evidence>
<dbReference type="PRINTS" id="PR00195">
    <property type="entry name" value="DYNAMIN"/>
</dbReference>
<dbReference type="GO" id="GO:0005739">
    <property type="term" value="C:mitochondrion"/>
    <property type="evidence" value="ECO:0007669"/>
    <property type="project" value="TreeGrafter"/>
</dbReference>
<keyword evidence="1" id="KW-0547">Nucleotide-binding</keyword>
<dbReference type="Pfam" id="PF00350">
    <property type="entry name" value="Dynamin_N"/>
    <property type="match status" value="1"/>
</dbReference>
<dbReference type="GO" id="GO:0005525">
    <property type="term" value="F:GTP binding"/>
    <property type="evidence" value="ECO:0007669"/>
    <property type="project" value="InterPro"/>
</dbReference>
<dbReference type="GO" id="GO:0005874">
    <property type="term" value="C:microtubule"/>
    <property type="evidence" value="ECO:0007669"/>
    <property type="project" value="TreeGrafter"/>
</dbReference>
<dbReference type="InterPro" id="IPR022812">
    <property type="entry name" value="Dynamin"/>
</dbReference>
<reference evidence="6 7" key="1">
    <citation type="submission" date="2016-03" db="EMBL/GenBank/DDBJ databases">
        <title>Whole genome sequencing of Grifola frondosa 9006-11.</title>
        <authorList>
            <person name="Min B."/>
            <person name="Park H."/>
            <person name="Kim J.-G."/>
            <person name="Cho H."/>
            <person name="Oh Y.-L."/>
            <person name="Kong W.-S."/>
            <person name="Choi I.-G."/>
        </authorList>
    </citation>
    <scope>NUCLEOTIDE SEQUENCE [LARGE SCALE GENOMIC DNA]</scope>
    <source>
        <strain evidence="6 7">9006-11</strain>
    </source>
</reference>
<evidence type="ECO:0000259" key="5">
    <source>
        <dbReference type="PROSITE" id="PS51718"/>
    </source>
</evidence>
<dbReference type="InterPro" id="IPR027417">
    <property type="entry name" value="P-loop_NTPase"/>
</dbReference>
<dbReference type="Proteomes" id="UP000092993">
    <property type="component" value="Unassembled WGS sequence"/>
</dbReference>
<dbReference type="Pfam" id="PF01031">
    <property type="entry name" value="Dynamin_M"/>
    <property type="match status" value="2"/>
</dbReference>
<sequence length="795" mass="89847">MSSSSKQQSFRKHFRFSRNLKDNKQSTTDADPLNSESEPESAGYKLASPIPNNMAGDPDTIADSEYARRRRELLKLVKDLRALGAATDMAIPCIAVIGGQSAGKSSLVEAITGINVPRDSGTCTRCPMECIIWEAESKWTCQVSLRRTGETSDFPFSPVLTSKNEVEIWLRRAQTAILSPHRAAAYFTAKGREDLRSLTKDDPEMHKFSSDVVVIEIHDPEGADLSFVDLPGLIQNEEQAVIDLIRGLVNHYIKSDSTIILVTMPASDDIENQEAMRLAKQADPEGKRTIGVITKPDSLTAGASSARQKWQEILEGRDHQLRHGYYSVRLPDDDERKKNLSRVETERLATNFFSTTEPFKNMVTLNRLGIPHLIRYVSKLLMMVIQDSLPKLGVAVRQRLAECKAELRKLPEPAAGDAATEILHRVIAFCDDLQDAVCGRGEDKTFVHRSRATYEQFKVAIRKTAPNFRPFEDSTRCYKPPEFAPEVGDYGMEDNASVAGTASPEDTASLPSEGTQVIGLYDVREVIRLYFDRMGVTHNLPYDAKKRLIKDFMDGWPAPAQKCFDDISSILSKTLSEFVATRFGRFKALEQHIERIVRGEMEKYGQRGTQSLAQVLERECEPYFTQNKHYLESTRSKWLTHYKLVRCTPLLYAKTQLYESYEDLRESSPVWRALRALADAGYHNLSAGDLVRLLPPDRFEDELIVMADVRSYFQVAYKRVIDDVPMTIHHALVQEMANNMQKRLLAELKIGSVDASQRLKDLLAEDPADAAKRKQLTELRKQLEAIKKKLDNFFV</sequence>
<comment type="caution">
    <text evidence="6">The sequence shown here is derived from an EMBL/GenBank/DDBJ whole genome shotgun (WGS) entry which is preliminary data.</text>
</comment>
<dbReference type="EMBL" id="LUGG01000007">
    <property type="protein sequence ID" value="OBZ73062.1"/>
    <property type="molecule type" value="Genomic_DNA"/>
</dbReference>
<dbReference type="SUPFAM" id="SSF52540">
    <property type="entry name" value="P-loop containing nucleoside triphosphate hydrolases"/>
    <property type="match status" value="1"/>
</dbReference>
<dbReference type="OMA" id="DECTGWE"/>
<dbReference type="PROSITE" id="PS51718">
    <property type="entry name" value="G_DYNAMIN_2"/>
    <property type="match status" value="1"/>
</dbReference>
<keyword evidence="7" id="KW-1185">Reference proteome</keyword>
<dbReference type="GO" id="GO:0016559">
    <property type="term" value="P:peroxisome fission"/>
    <property type="evidence" value="ECO:0007669"/>
    <property type="project" value="TreeGrafter"/>
</dbReference>
<dbReference type="InterPro" id="IPR045063">
    <property type="entry name" value="Dynamin_N"/>
</dbReference>
<name>A0A1C7M891_GRIFR</name>
<dbReference type="PROSITE" id="PS51388">
    <property type="entry name" value="GED"/>
    <property type="match status" value="1"/>
</dbReference>
<organism evidence="6 7">
    <name type="scientific">Grifola frondosa</name>
    <name type="common">Maitake</name>
    <name type="synonym">Polyporus frondosus</name>
    <dbReference type="NCBI Taxonomy" id="5627"/>
    <lineage>
        <taxon>Eukaryota</taxon>
        <taxon>Fungi</taxon>
        <taxon>Dikarya</taxon>
        <taxon>Basidiomycota</taxon>
        <taxon>Agaricomycotina</taxon>
        <taxon>Agaricomycetes</taxon>
        <taxon>Polyporales</taxon>
        <taxon>Grifolaceae</taxon>
        <taxon>Grifola</taxon>
    </lineage>
</organism>
<gene>
    <name evidence="6" type="primary">MX2</name>
    <name evidence="6" type="ORF">A0H81_07248</name>
</gene>
<dbReference type="PANTHER" id="PTHR11566:SF21">
    <property type="entry name" value="DYNAMIN RELATED PROTEIN 1, ISOFORM A"/>
    <property type="match status" value="1"/>
</dbReference>
<feature type="domain" description="Dynamin-type G" evidence="5">
    <location>
        <begin position="88"/>
        <end position="390"/>
    </location>
</feature>
<proteinExistence type="predicted"/>
<dbReference type="CDD" id="cd08771">
    <property type="entry name" value="DLP_1"/>
    <property type="match status" value="1"/>
</dbReference>
<dbReference type="PANTHER" id="PTHR11566">
    <property type="entry name" value="DYNAMIN"/>
    <property type="match status" value="1"/>
</dbReference>
<dbReference type="InterPro" id="IPR000375">
    <property type="entry name" value="Dynamin_stalk"/>
</dbReference>
<evidence type="ECO:0000313" key="7">
    <source>
        <dbReference type="Proteomes" id="UP000092993"/>
    </source>
</evidence>
<dbReference type="GO" id="GO:0016020">
    <property type="term" value="C:membrane"/>
    <property type="evidence" value="ECO:0007669"/>
    <property type="project" value="TreeGrafter"/>
</dbReference>
<dbReference type="GO" id="GO:0048312">
    <property type="term" value="P:intracellular distribution of mitochondria"/>
    <property type="evidence" value="ECO:0007669"/>
    <property type="project" value="TreeGrafter"/>
</dbReference>
<feature type="compositionally biased region" description="Basic residues" evidence="3">
    <location>
        <begin position="9"/>
        <end position="18"/>
    </location>
</feature>
<dbReference type="GO" id="GO:0003924">
    <property type="term" value="F:GTPase activity"/>
    <property type="evidence" value="ECO:0007669"/>
    <property type="project" value="InterPro"/>
</dbReference>
<dbReference type="AlphaFoldDB" id="A0A1C7M891"/>
<dbReference type="Gene3D" id="3.40.50.300">
    <property type="entry name" value="P-loop containing nucleotide triphosphate hydrolases"/>
    <property type="match status" value="1"/>
</dbReference>
<evidence type="ECO:0000256" key="2">
    <source>
        <dbReference type="ARBA" id="ARBA00023134"/>
    </source>
</evidence>
<dbReference type="OrthoDB" id="5061070at2759"/>